<accession>A0A814RQU0</accession>
<evidence type="ECO:0000313" key="1">
    <source>
        <dbReference type="EMBL" id="CAF1137330.1"/>
    </source>
</evidence>
<keyword evidence="2" id="KW-1185">Reference proteome</keyword>
<dbReference type="EMBL" id="CAJNOC010010172">
    <property type="protein sequence ID" value="CAF1137330.1"/>
    <property type="molecule type" value="Genomic_DNA"/>
</dbReference>
<reference evidence="1" key="1">
    <citation type="submission" date="2021-02" db="EMBL/GenBank/DDBJ databases">
        <authorList>
            <person name="Nowell W R."/>
        </authorList>
    </citation>
    <scope>NUCLEOTIDE SEQUENCE</scope>
    <source>
        <strain evidence="1">Ploen Becks lab</strain>
    </source>
</reference>
<evidence type="ECO:0000313" key="2">
    <source>
        <dbReference type="Proteomes" id="UP000663879"/>
    </source>
</evidence>
<name>A0A814RQU0_9BILA</name>
<protein>
    <submittedName>
        <fullName evidence="1">Uncharacterized protein</fullName>
    </submittedName>
</protein>
<gene>
    <name evidence="1" type="ORF">OXX778_LOCUS22746</name>
</gene>
<sequence>KSLKNKKKNMDEIIEKVLEEYSRLKAWEEEYGNDEIDEDEYL</sequence>
<proteinExistence type="predicted"/>
<dbReference type="Proteomes" id="UP000663879">
    <property type="component" value="Unassembled WGS sequence"/>
</dbReference>
<organism evidence="1 2">
    <name type="scientific">Brachionus calyciflorus</name>
    <dbReference type="NCBI Taxonomy" id="104777"/>
    <lineage>
        <taxon>Eukaryota</taxon>
        <taxon>Metazoa</taxon>
        <taxon>Spiralia</taxon>
        <taxon>Gnathifera</taxon>
        <taxon>Rotifera</taxon>
        <taxon>Eurotatoria</taxon>
        <taxon>Monogononta</taxon>
        <taxon>Pseudotrocha</taxon>
        <taxon>Ploima</taxon>
        <taxon>Brachionidae</taxon>
        <taxon>Brachionus</taxon>
    </lineage>
</organism>
<dbReference type="AlphaFoldDB" id="A0A814RQU0"/>
<feature type="non-terminal residue" evidence="1">
    <location>
        <position position="1"/>
    </location>
</feature>
<comment type="caution">
    <text evidence="1">The sequence shown here is derived from an EMBL/GenBank/DDBJ whole genome shotgun (WGS) entry which is preliminary data.</text>
</comment>